<keyword evidence="2" id="KW-1185">Reference proteome</keyword>
<organism evidence="1 2">
    <name type="scientific">Methylobacterium phyllostachyos</name>
    <dbReference type="NCBI Taxonomy" id="582672"/>
    <lineage>
        <taxon>Bacteria</taxon>
        <taxon>Pseudomonadati</taxon>
        <taxon>Pseudomonadota</taxon>
        <taxon>Alphaproteobacteria</taxon>
        <taxon>Hyphomicrobiales</taxon>
        <taxon>Methylobacteriaceae</taxon>
        <taxon>Methylobacterium</taxon>
    </lineage>
</organism>
<name>A0A1G9U9B1_9HYPH</name>
<dbReference type="AlphaFoldDB" id="A0A1G9U9B1"/>
<dbReference type="Proteomes" id="UP000198704">
    <property type="component" value="Unassembled WGS sequence"/>
</dbReference>
<dbReference type="STRING" id="582672.SAMN05216360_102457"/>
<gene>
    <name evidence="1" type="ORF">SAMN05216360_102457</name>
</gene>
<accession>A0A1G9U9B1</accession>
<evidence type="ECO:0000313" key="2">
    <source>
        <dbReference type="Proteomes" id="UP000198704"/>
    </source>
</evidence>
<reference evidence="2" key="1">
    <citation type="submission" date="2016-10" db="EMBL/GenBank/DDBJ databases">
        <authorList>
            <person name="Varghese N."/>
            <person name="Submissions S."/>
        </authorList>
    </citation>
    <scope>NUCLEOTIDE SEQUENCE [LARGE SCALE GENOMIC DNA]</scope>
    <source>
        <strain evidence="2">BL47</strain>
    </source>
</reference>
<evidence type="ECO:0000313" key="1">
    <source>
        <dbReference type="EMBL" id="SDM56519.1"/>
    </source>
</evidence>
<sequence>MWPFSKGPQAAGAQETLRAAGYAGSFKGMRIIAYSPDDKAANAKLHATTNRTLQKAIMDGGLRDCIHITGKMNALADPFHRRLCAEVARQGKTRFKIVYDGSVGGPTQGRGAAARSARRWANAAWNDKLSAVRLIGDELVDLWAGPTRDAVQYTVFGGRYTQLQGEHRETDGAPSVAKPIWLIESEEVNGILTEWAETTLSKSRDINEGEFRDFFICTNGVAAHDMLATLSTGGPIRRSALLTSRLLDFDPGAGDILDGLGDLGLVKTDTAGIVAITSGGRQFIAKTA</sequence>
<dbReference type="EMBL" id="FNHS01000002">
    <property type="protein sequence ID" value="SDM56519.1"/>
    <property type="molecule type" value="Genomic_DNA"/>
</dbReference>
<protein>
    <submittedName>
        <fullName evidence="1">Uncharacterized protein</fullName>
    </submittedName>
</protein>
<proteinExistence type="predicted"/>